<name>A0A7R9F528_9NEOP</name>
<dbReference type="SMART" id="SM00206">
    <property type="entry name" value="NTR"/>
    <property type="match status" value="1"/>
</dbReference>
<evidence type="ECO:0000256" key="4">
    <source>
        <dbReference type="ARBA" id="ARBA00022608"/>
    </source>
</evidence>
<dbReference type="InterPro" id="IPR001820">
    <property type="entry name" value="TIMP"/>
</dbReference>
<dbReference type="Gene3D" id="2.40.50.120">
    <property type="match status" value="1"/>
</dbReference>
<sequence length="229" mass="25849">MKCGAVQAVKRVVVAACASAEERYKDLLNNDAQPDHWDVIVAKVKKVMRPDYASTVYKVKVKKELKATQKAAILLKSGRLVTSGMSSMCGVDLRLEETYLIAGHVSAGQARISLCSFIQPWRETSVRQRKGFKLLYKQGCHCKIVNCPWWRDCKDKAQMSVIGEKNTSKNLCQWKTSVSSHQTLPDCQGMHSICMKLPGGGCGWTNDRQYHVCMKTRRHMRDEQLAKEP</sequence>
<dbReference type="GO" id="GO:0005615">
    <property type="term" value="C:extracellular space"/>
    <property type="evidence" value="ECO:0007669"/>
    <property type="project" value="TreeGrafter"/>
</dbReference>
<dbReference type="InterPro" id="IPR027465">
    <property type="entry name" value="TIMP_C"/>
</dbReference>
<dbReference type="PANTHER" id="PTHR11844">
    <property type="entry name" value="METALLOPROTEASE INHIBITOR"/>
    <property type="match status" value="1"/>
</dbReference>
<evidence type="ECO:0000256" key="5">
    <source>
        <dbReference type="ARBA" id="ARBA00022690"/>
    </source>
</evidence>
<keyword evidence="5" id="KW-0646">Protease inhibitor</keyword>
<dbReference type="Pfam" id="PF00965">
    <property type="entry name" value="TIMP"/>
    <property type="match status" value="1"/>
</dbReference>
<dbReference type="GO" id="GO:0008191">
    <property type="term" value="F:metalloendopeptidase inhibitor activity"/>
    <property type="evidence" value="ECO:0007669"/>
    <property type="project" value="InterPro"/>
</dbReference>
<dbReference type="AlphaFoldDB" id="A0A7R9F528"/>
<feature type="disulfide bond" evidence="8">
    <location>
        <begin position="142"/>
        <end position="202"/>
    </location>
</feature>
<feature type="disulfide bond" evidence="8">
    <location>
        <begin position="147"/>
        <end position="153"/>
    </location>
</feature>
<evidence type="ECO:0000259" key="9">
    <source>
        <dbReference type="PROSITE" id="PS50189"/>
    </source>
</evidence>
<feature type="disulfide bond" evidence="8">
    <location>
        <begin position="172"/>
        <end position="194"/>
    </location>
</feature>
<proteinExistence type="inferred from homology"/>
<dbReference type="InterPro" id="IPR001134">
    <property type="entry name" value="Netrin_domain"/>
</dbReference>
<dbReference type="Gene3D" id="3.90.370.10">
    <property type="entry name" value="Tissue inhibitor of metalloproteinase-1. Chain B, domain 1"/>
    <property type="match status" value="1"/>
</dbReference>
<protein>
    <recommendedName>
        <fullName evidence="9">NTR domain-containing protein</fullName>
    </recommendedName>
</protein>
<evidence type="ECO:0000256" key="3">
    <source>
        <dbReference type="ARBA" id="ARBA00022525"/>
    </source>
</evidence>
<evidence type="ECO:0000256" key="8">
    <source>
        <dbReference type="PIRSR" id="PIRSR601820-3"/>
    </source>
</evidence>
<evidence type="ECO:0000256" key="7">
    <source>
        <dbReference type="ARBA" id="ARBA00023215"/>
    </source>
</evidence>
<evidence type="ECO:0000313" key="10">
    <source>
        <dbReference type="EMBL" id="CAD7445978.1"/>
    </source>
</evidence>
<keyword evidence="3" id="KW-0964">Secreted</keyword>
<dbReference type="EMBL" id="OD567650">
    <property type="protein sequence ID" value="CAD7445978.1"/>
    <property type="molecule type" value="Genomic_DNA"/>
</dbReference>
<evidence type="ECO:0000256" key="6">
    <source>
        <dbReference type="ARBA" id="ARBA00023157"/>
    </source>
</evidence>
<organism evidence="10">
    <name type="scientific">Timema bartmani</name>
    <dbReference type="NCBI Taxonomy" id="61472"/>
    <lineage>
        <taxon>Eukaryota</taxon>
        <taxon>Metazoa</taxon>
        <taxon>Ecdysozoa</taxon>
        <taxon>Arthropoda</taxon>
        <taxon>Hexapoda</taxon>
        <taxon>Insecta</taxon>
        <taxon>Pterygota</taxon>
        <taxon>Neoptera</taxon>
        <taxon>Polyneoptera</taxon>
        <taxon>Phasmatodea</taxon>
        <taxon>Timematodea</taxon>
        <taxon>Timematoidea</taxon>
        <taxon>Timematidae</taxon>
        <taxon>Timema</taxon>
    </lineage>
</organism>
<accession>A0A7R9F528</accession>
<dbReference type="PROSITE" id="PS50189">
    <property type="entry name" value="NTR"/>
    <property type="match status" value="1"/>
</dbReference>
<dbReference type="GO" id="GO:0051045">
    <property type="term" value="P:negative regulation of membrane protein ectodomain proteolysis"/>
    <property type="evidence" value="ECO:0007669"/>
    <property type="project" value="TreeGrafter"/>
</dbReference>
<reference evidence="10" key="1">
    <citation type="submission" date="2020-11" db="EMBL/GenBank/DDBJ databases">
        <authorList>
            <person name="Tran Van P."/>
        </authorList>
    </citation>
    <scope>NUCLEOTIDE SEQUENCE</scope>
</reference>
<feature type="domain" description="NTR" evidence="9">
    <location>
        <begin position="1"/>
        <end position="140"/>
    </location>
</feature>
<keyword evidence="7" id="KW-0481">Metalloenzyme inhibitor</keyword>
<dbReference type="SUPFAM" id="SSF50242">
    <property type="entry name" value="TIMP-like"/>
    <property type="match status" value="1"/>
</dbReference>
<dbReference type="InterPro" id="IPR008993">
    <property type="entry name" value="TIMP-like_OB-fold"/>
</dbReference>
<dbReference type="PANTHER" id="PTHR11844:SF33">
    <property type="entry name" value="TISSUE INHIBITOR OF METALLOPROTEINASE"/>
    <property type="match status" value="1"/>
</dbReference>
<keyword evidence="4" id="KW-0483">Metalloprotease inhibitor</keyword>
<keyword evidence="6 8" id="KW-1015">Disulfide bond</keyword>
<dbReference type="GO" id="GO:0031012">
    <property type="term" value="C:extracellular matrix"/>
    <property type="evidence" value="ECO:0007669"/>
    <property type="project" value="TreeGrafter"/>
</dbReference>
<dbReference type="GO" id="GO:0002020">
    <property type="term" value="F:protease binding"/>
    <property type="evidence" value="ECO:0007669"/>
    <property type="project" value="TreeGrafter"/>
</dbReference>
<comment type="subcellular location">
    <subcellularLocation>
        <location evidence="1">Secreted</location>
    </subcellularLocation>
</comment>
<evidence type="ECO:0000256" key="2">
    <source>
        <dbReference type="ARBA" id="ARBA00011027"/>
    </source>
</evidence>
<evidence type="ECO:0000256" key="1">
    <source>
        <dbReference type="ARBA" id="ARBA00004613"/>
    </source>
</evidence>
<comment type="similarity">
    <text evidence="2">Belongs to the protease inhibitor I35 (TIMP) family.</text>
</comment>
<gene>
    <name evidence="10" type="ORF">TBIB3V08_LOCUS8318</name>
</gene>